<name>A0ABS4J229_9BACL</name>
<protein>
    <submittedName>
        <fullName evidence="1">Uncharacterized protein</fullName>
    </submittedName>
</protein>
<accession>A0ABS4J229</accession>
<organism evidence="1 2">
    <name type="scientific">Paenibacillus eucommiae</name>
    <dbReference type="NCBI Taxonomy" id="1355755"/>
    <lineage>
        <taxon>Bacteria</taxon>
        <taxon>Bacillati</taxon>
        <taxon>Bacillota</taxon>
        <taxon>Bacilli</taxon>
        <taxon>Bacillales</taxon>
        <taxon>Paenibacillaceae</taxon>
        <taxon>Paenibacillus</taxon>
    </lineage>
</organism>
<proteinExistence type="predicted"/>
<sequence>MDIFLYLEKDVFFYGAAGSHIASAHLPNERVLDLTMFFIVKVRLWRRPTTLTMKNIAKVATLHSQRLPH</sequence>
<dbReference type="Proteomes" id="UP001519287">
    <property type="component" value="Unassembled WGS sequence"/>
</dbReference>
<keyword evidence="2" id="KW-1185">Reference proteome</keyword>
<dbReference type="RefSeq" id="WP_209975735.1">
    <property type="nucleotide sequence ID" value="NZ_JAGGLB010000021.1"/>
</dbReference>
<gene>
    <name evidence="1" type="ORF">J2Z66_005499</name>
</gene>
<dbReference type="EMBL" id="JAGGLB010000021">
    <property type="protein sequence ID" value="MBP1993873.1"/>
    <property type="molecule type" value="Genomic_DNA"/>
</dbReference>
<reference evidence="1 2" key="1">
    <citation type="submission" date="2021-03" db="EMBL/GenBank/DDBJ databases">
        <title>Genomic Encyclopedia of Type Strains, Phase IV (KMG-IV): sequencing the most valuable type-strain genomes for metagenomic binning, comparative biology and taxonomic classification.</title>
        <authorList>
            <person name="Goeker M."/>
        </authorList>
    </citation>
    <scope>NUCLEOTIDE SEQUENCE [LARGE SCALE GENOMIC DNA]</scope>
    <source>
        <strain evidence="1 2">DSM 26048</strain>
    </source>
</reference>
<evidence type="ECO:0000313" key="1">
    <source>
        <dbReference type="EMBL" id="MBP1993873.1"/>
    </source>
</evidence>
<evidence type="ECO:0000313" key="2">
    <source>
        <dbReference type="Proteomes" id="UP001519287"/>
    </source>
</evidence>
<comment type="caution">
    <text evidence="1">The sequence shown here is derived from an EMBL/GenBank/DDBJ whole genome shotgun (WGS) entry which is preliminary data.</text>
</comment>